<sequence>MEKTRFFDLLAKIKSGEATPEEQLELNQHLAVSPDDLSLLKQIDECWEIPMSATTAPASEEVTTAWEGLRKKMSQQDERIGLPGRTGKVRMLVRYMAAIAAIFIVVLTAVWLWKPAPLKSSVQKNIVSTKNGSKSKIELPDGTQVWLNVGSRINYDENYGKGTRELTLTGEAYFDVAHNEKMPFVVHTGKMDIKVLGTIFNVKAYQGDYIAEAALIRGSIEVTFPGRPQEKLILRPHDKISIVSKTPDKNTNAGNATQGGETRPSILVSFIGYAPVDSAIVETSWVNNKLIFRGKTFEELSRDIERWFNVKLDVKNSSILSKKFTGTFSNESITEALDALSLSYPFHYKINKIDNTVTIQ</sequence>
<proteinExistence type="predicted"/>
<dbReference type="Gene3D" id="3.55.50.30">
    <property type="match status" value="1"/>
</dbReference>
<dbReference type="Proteomes" id="UP000192610">
    <property type="component" value="Unassembled WGS sequence"/>
</dbReference>
<dbReference type="EMBL" id="LVXG01000082">
    <property type="protein sequence ID" value="OQP38612.1"/>
    <property type="molecule type" value="Genomic_DNA"/>
</dbReference>
<keyword evidence="5" id="KW-1185">Reference proteome</keyword>
<dbReference type="PANTHER" id="PTHR30273:SF2">
    <property type="entry name" value="PROTEIN FECR"/>
    <property type="match status" value="1"/>
</dbReference>
<evidence type="ECO:0000259" key="3">
    <source>
        <dbReference type="Pfam" id="PF16344"/>
    </source>
</evidence>
<keyword evidence="1" id="KW-0812">Transmembrane</keyword>
<dbReference type="Pfam" id="PF16344">
    <property type="entry name" value="FecR_C"/>
    <property type="match status" value="1"/>
</dbReference>
<dbReference type="InterPro" id="IPR012373">
    <property type="entry name" value="Ferrdict_sens_TM"/>
</dbReference>
<evidence type="ECO:0000259" key="2">
    <source>
        <dbReference type="Pfam" id="PF04773"/>
    </source>
</evidence>
<evidence type="ECO:0008006" key="6">
    <source>
        <dbReference type="Google" id="ProtNLM"/>
    </source>
</evidence>
<dbReference type="OrthoDB" id="1523735at2"/>
<dbReference type="InterPro" id="IPR006860">
    <property type="entry name" value="FecR"/>
</dbReference>
<evidence type="ECO:0000256" key="1">
    <source>
        <dbReference type="SAM" id="Phobius"/>
    </source>
</evidence>
<organism evidence="4 5">
    <name type="scientific">Niastella yeongjuensis</name>
    <dbReference type="NCBI Taxonomy" id="354355"/>
    <lineage>
        <taxon>Bacteria</taxon>
        <taxon>Pseudomonadati</taxon>
        <taxon>Bacteroidota</taxon>
        <taxon>Chitinophagia</taxon>
        <taxon>Chitinophagales</taxon>
        <taxon>Chitinophagaceae</taxon>
        <taxon>Niastella</taxon>
    </lineage>
</organism>
<feature type="transmembrane region" description="Helical" evidence="1">
    <location>
        <begin position="92"/>
        <end position="113"/>
    </location>
</feature>
<dbReference type="PANTHER" id="PTHR30273">
    <property type="entry name" value="PERIPLASMIC SIGNAL SENSOR AND SIGMA FACTOR ACTIVATOR FECR-RELATED"/>
    <property type="match status" value="1"/>
</dbReference>
<protein>
    <recommendedName>
        <fullName evidence="6">FecR protein domain-containing protein</fullName>
    </recommendedName>
</protein>
<dbReference type="PIRSF" id="PIRSF018266">
    <property type="entry name" value="FecR"/>
    <property type="match status" value="1"/>
</dbReference>
<dbReference type="Pfam" id="PF04773">
    <property type="entry name" value="FecR"/>
    <property type="match status" value="1"/>
</dbReference>
<dbReference type="InterPro" id="IPR032508">
    <property type="entry name" value="FecR_C"/>
</dbReference>
<dbReference type="RefSeq" id="WP_081204617.1">
    <property type="nucleotide sequence ID" value="NZ_FOCZ01000004.1"/>
</dbReference>
<dbReference type="Gene3D" id="2.60.120.1440">
    <property type="match status" value="1"/>
</dbReference>
<keyword evidence="1" id="KW-0472">Membrane</keyword>
<keyword evidence="1" id="KW-1133">Transmembrane helix</keyword>
<evidence type="ECO:0000313" key="5">
    <source>
        <dbReference type="Proteomes" id="UP000192610"/>
    </source>
</evidence>
<feature type="domain" description="FecR protein" evidence="2">
    <location>
        <begin position="127"/>
        <end position="220"/>
    </location>
</feature>
<feature type="domain" description="Protein FecR C-terminal" evidence="3">
    <location>
        <begin position="289"/>
        <end position="358"/>
    </location>
</feature>
<dbReference type="GO" id="GO:0016989">
    <property type="term" value="F:sigma factor antagonist activity"/>
    <property type="evidence" value="ECO:0007669"/>
    <property type="project" value="TreeGrafter"/>
</dbReference>
<gene>
    <name evidence="4" type="ORF">A4H97_17965</name>
</gene>
<dbReference type="AlphaFoldDB" id="A0A1V9DXN2"/>
<accession>A0A1V9DXN2</accession>
<reference evidence="5" key="1">
    <citation type="submission" date="2016-04" db="EMBL/GenBank/DDBJ databases">
        <authorList>
            <person name="Chen L."/>
            <person name="Zhuang W."/>
            <person name="Wang G."/>
        </authorList>
    </citation>
    <scope>NUCLEOTIDE SEQUENCE [LARGE SCALE GENOMIC DNA]</scope>
    <source>
        <strain evidence="5">17621</strain>
    </source>
</reference>
<evidence type="ECO:0000313" key="4">
    <source>
        <dbReference type="EMBL" id="OQP38612.1"/>
    </source>
</evidence>
<dbReference type="STRING" id="354355.SAMN05660816_02810"/>
<name>A0A1V9DXN2_9BACT</name>
<comment type="caution">
    <text evidence="4">The sequence shown here is derived from an EMBL/GenBank/DDBJ whole genome shotgun (WGS) entry which is preliminary data.</text>
</comment>